<dbReference type="AlphaFoldDB" id="A0A7C3UXD5"/>
<evidence type="ECO:0000313" key="5">
    <source>
        <dbReference type="EMBL" id="HGE99742.1"/>
    </source>
</evidence>
<dbReference type="SUPFAM" id="SSF52413">
    <property type="entry name" value="UDP-glucose/GDP-mannose dehydrogenase C-terminal domain"/>
    <property type="match status" value="1"/>
</dbReference>
<dbReference type="PIRSF" id="PIRSF500136">
    <property type="entry name" value="UDP_ManNAc_DH"/>
    <property type="match status" value="1"/>
</dbReference>
<dbReference type="Pfam" id="PF00984">
    <property type="entry name" value="UDPG_MGDP_dh"/>
    <property type="match status" value="1"/>
</dbReference>
<dbReference type="Pfam" id="PF03721">
    <property type="entry name" value="UDPG_MGDP_dh_N"/>
    <property type="match status" value="1"/>
</dbReference>
<dbReference type="InterPro" id="IPR008927">
    <property type="entry name" value="6-PGluconate_DH-like_C_sf"/>
</dbReference>
<accession>A0A7C3UXD5</accession>
<dbReference type="SMART" id="SM00984">
    <property type="entry name" value="UDPG_MGDP_dh_C"/>
    <property type="match status" value="1"/>
</dbReference>
<feature type="domain" description="UDP-glucose/GDP-mannose dehydrogenase C-terminal" evidence="4">
    <location>
        <begin position="328"/>
        <end position="423"/>
    </location>
</feature>
<dbReference type="PANTHER" id="PTHR43491:SF1">
    <property type="entry name" value="UDP-N-ACETYL-D-MANNOSAMINE DEHYDROGENASE"/>
    <property type="match status" value="1"/>
</dbReference>
<dbReference type="NCBIfam" id="TIGR03026">
    <property type="entry name" value="NDP-sugDHase"/>
    <property type="match status" value="1"/>
</dbReference>
<dbReference type="SUPFAM" id="SSF48179">
    <property type="entry name" value="6-phosphogluconate dehydrogenase C-terminal domain-like"/>
    <property type="match status" value="1"/>
</dbReference>
<dbReference type="InterPro" id="IPR028359">
    <property type="entry name" value="UDP_ManNAc/GlcNAc_DH"/>
</dbReference>
<dbReference type="InterPro" id="IPR001732">
    <property type="entry name" value="UDP-Glc/GDP-Man_DH_N"/>
</dbReference>
<evidence type="ECO:0000256" key="2">
    <source>
        <dbReference type="ARBA" id="ARBA00023027"/>
    </source>
</evidence>
<gene>
    <name evidence="5" type="ORF">ENX07_06735</name>
</gene>
<comment type="similarity">
    <text evidence="3">Belongs to the UDP-glucose/GDP-mannose dehydrogenase family.</text>
</comment>
<comment type="caution">
    <text evidence="5">The sequence shown here is derived from an EMBL/GenBank/DDBJ whole genome shotgun (WGS) entry which is preliminary data.</text>
</comment>
<evidence type="ECO:0000256" key="3">
    <source>
        <dbReference type="PIRNR" id="PIRNR000124"/>
    </source>
</evidence>
<sequence>MVSGLSEKIIKRQAKVGVVGLGYVGLPFSLEIAEAGFRVFGVDTDQKKVDMIMRGKSYIEDVPDERLRKSVPSSFTAHSDYSVLKDCDVINICVPTPFTTNKEPDISYILKSGEGISRIMHPGQLIILRSTTYPETTEKVLLPILARSGLSLGRDFFLAFAPERVDPGNKVWTMKNTPVVVGGVTENCTKLTELFFAQFTEKVYPVSSPKVAEMSKLLENIFRSVNIALVNELALLCERMGIDIWEVINAAGTKPFGFMPFYPGPGIGGHCILVDPYYLSWKAREYDFHTNFIELAAETNEEMPYIVCEHLFQILGREGIPASQATILILGAAFKRDVADTRNSPALKVMEILWGRVKKILYNDPYVPEIEIFNRKIKSVKLTPLLVKKVDCLLILTDHSSYNYDWLLKYAPLIFDTRNAIKKRGVKKLYTLGTKF</sequence>
<keyword evidence="2" id="KW-0520">NAD</keyword>
<dbReference type="GO" id="GO:0000271">
    <property type="term" value="P:polysaccharide biosynthetic process"/>
    <property type="evidence" value="ECO:0007669"/>
    <property type="project" value="InterPro"/>
</dbReference>
<evidence type="ECO:0000256" key="1">
    <source>
        <dbReference type="ARBA" id="ARBA00023002"/>
    </source>
</evidence>
<name>A0A7C3UXD5_UNCW3</name>
<dbReference type="InterPro" id="IPR036291">
    <property type="entry name" value="NAD(P)-bd_dom_sf"/>
</dbReference>
<dbReference type="InterPro" id="IPR036220">
    <property type="entry name" value="UDP-Glc/GDP-Man_DH_C_sf"/>
</dbReference>
<dbReference type="InterPro" id="IPR014027">
    <property type="entry name" value="UDP-Glc/GDP-Man_DH_C"/>
</dbReference>
<proteinExistence type="inferred from homology"/>
<dbReference type="GO" id="GO:0051287">
    <property type="term" value="F:NAD binding"/>
    <property type="evidence" value="ECO:0007669"/>
    <property type="project" value="InterPro"/>
</dbReference>
<organism evidence="5">
    <name type="scientific">candidate division WOR-3 bacterium</name>
    <dbReference type="NCBI Taxonomy" id="2052148"/>
    <lineage>
        <taxon>Bacteria</taxon>
        <taxon>Bacteria division WOR-3</taxon>
    </lineage>
</organism>
<dbReference type="InterPro" id="IPR014026">
    <property type="entry name" value="UDP-Glc/GDP-Man_DH_dimer"/>
</dbReference>
<reference evidence="5" key="1">
    <citation type="journal article" date="2020" name="mSystems">
        <title>Genome- and Community-Level Interaction Insights into Carbon Utilization and Element Cycling Functions of Hydrothermarchaeota in Hydrothermal Sediment.</title>
        <authorList>
            <person name="Zhou Z."/>
            <person name="Liu Y."/>
            <person name="Xu W."/>
            <person name="Pan J."/>
            <person name="Luo Z.H."/>
            <person name="Li M."/>
        </authorList>
    </citation>
    <scope>NUCLEOTIDE SEQUENCE [LARGE SCALE GENOMIC DNA]</scope>
    <source>
        <strain evidence="5">SpSt-906</strain>
    </source>
</reference>
<dbReference type="GO" id="GO:0016628">
    <property type="term" value="F:oxidoreductase activity, acting on the CH-CH group of donors, NAD or NADP as acceptor"/>
    <property type="evidence" value="ECO:0007669"/>
    <property type="project" value="InterPro"/>
</dbReference>
<dbReference type="PIRSF" id="PIRSF000124">
    <property type="entry name" value="UDPglc_GDPman_dh"/>
    <property type="match status" value="1"/>
</dbReference>
<dbReference type="SUPFAM" id="SSF51735">
    <property type="entry name" value="NAD(P)-binding Rossmann-fold domains"/>
    <property type="match status" value="1"/>
</dbReference>
<protein>
    <submittedName>
        <fullName evidence="5">Nucleotide sugar dehydrogenase</fullName>
    </submittedName>
</protein>
<evidence type="ECO:0000259" key="4">
    <source>
        <dbReference type="SMART" id="SM00984"/>
    </source>
</evidence>
<dbReference type="EMBL" id="DTMQ01000041">
    <property type="protein sequence ID" value="HGE99742.1"/>
    <property type="molecule type" value="Genomic_DNA"/>
</dbReference>
<dbReference type="Gene3D" id="3.40.50.720">
    <property type="entry name" value="NAD(P)-binding Rossmann-like Domain"/>
    <property type="match status" value="2"/>
</dbReference>
<dbReference type="GO" id="GO:0016616">
    <property type="term" value="F:oxidoreductase activity, acting on the CH-OH group of donors, NAD or NADP as acceptor"/>
    <property type="evidence" value="ECO:0007669"/>
    <property type="project" value="InterPro"/>
</dbReference>
<dbReference type="InterPro" id="IPR017476">
    <property type="entry name" value="UDP-Glc/GDP-Man"/>
</dbReference>
<dbReference type="PANTHER" id="PTHR43491">
    <property type="entry name" value="UDP-N-ACETYL-D-MANNOSAMINE DEHYDROGENASE"/>
    <property type="match status" value="1"/>
</dbReference>
<dbReference type="Pfam" id="PF03720">
    <property type="entry name" value="UDPG_MGDP_dh_C"/>
    <property type="match status" value="1"/>
</dbReference>
<keyword evidence="1" id="KW-0560">Oxidoreductase</keyword>